<evidence type="ECO:0000256" key="14">
    <source>
        <dbReference type="ARBA" id="ARBA00030847"/>
    </source>
</evidence>
<name>U4LK46_PYROM</name>
<comment type="catalytic activity">
    <reaction evidence="1">
        <text>7-[(3S)-3-amino-3-carboxypropyl]wyosine(37) in tRNA(Phe) + S-adenosyl-L-methionine = 7-[(3S)-(3-amino-3-methoxycarbonyl)propyl]wyosine(37) in tRNA(Phe) + S-adenosyl-L-homocysteine</text>
        <dbReference type="Rhea" id="RHEA:36903"/>
        <dbReference type="Rhea" id="RHEA-COMP:10379"/>
        <dbReference type="Rhea" id="RHEA-COMP:11844"/>
        <dbReference type="ChEBI" id="CHEBI:57856"/>
        <dbReference type="ChEBI" id="CHEBI:59789"/>
        <dbReference type="ChEBI" id="CHEBI:73543"/>
        <dbReference type="ChEBI" id="CHEBI:74275"/>
        <dbReference type="EC" id="2.1.1.290"/>
    </reaction>
</comment>
<dbReference type="EC" id="2.3.1.231" evidence="4"/>
<feature type="compositionally biased region" description="Low complexity" evidence="16">
    <location>
        <begin position="37"/>
        <end position="62"/>
    </location>
</feature>
<evidence type="ECO:0000256" key="1">
    <source>
        <dbReference type="ARBA" id="ARBA00001806"/>
    </source>
</evidence>
<dbReference type="InterPro" id="IPR003347">
    <property type="entry name" value="JmjC_dom"/>
</dbReference>
<dbReference type="SMART" id="SM00558">
    <property type="entry name" value="JmjC"/>
    <property type="match status" value="1"/>
</dbReference>
<dbReference type="InterPro" id="IPR041667">
    <property type="entry name" value="Cupin_8"/>
</dbReference>
<dbReference type="Gene3D" id="3.40.50.150">
    <property type="entry name" value="Vaccinia Virus protein VP39"/>
    <property type="match status" value="1"/>
</dbReference>
<dbReference type="Gene3D" id="2.120.10.80">
    <property type="entry name" value="Kelch-type beta propeller"/>
    <property type="match status" value="1"/>
</dbReference>
<dbReference type="STRING" id="1076935.U4LK46"/>
<dbReference type="SUPFAM" id="SSF117281">
    <property type="entry name" value="Kelch motif"/>
    <property type="match status" value="1"/>
</dbReference>
<dbReference type="PROSITE" id="PS51184">
    <property type="entry name" value="JMJC"/>
    <property type="match status" value="1"/>
</dbReference>
<dbReference type="SUPFAM" id="SSF53335">
    <property type="entry name" value="S-adenosyl-L-methionine-dependent methyltransferases"/>
    <property type="match status" value="1"/>
</dbReference>
<keyword evidence="10" id="KW-0819">tRNA processing</keyword>
<protein>
    <recommendedName>
        <fullName evidence="6">tRNA wybutosine-synthesizing protein 4</fullName>
        <ecNumber evidence="5">2.1.1.290</ecNumber>
        <ecNumber evidence="4">2.3.1.231</ecNumber>
    </recommendedName>
    <alternativeName>
        <fullName evidence="13">Leucine carboxyl methyltransferase 2</fullName>
    </alternativeName>
    <alternativeName>
        <fullName evidence="14">tRNA(Phe) (7-(3-amino-3-(methoxycarbonyl)propyl)wyosine(37)-N)-methoxycarbonyltransferase</fullName>
    </alternativeName>
    <alternativeName>
        <fullName evidence="12">tRNA(Phe) (7-(3-amino-3-carboxypropyl)wyosine(37)-O)-methyltransferase</fullName>
    </alternativeName>
</protein>
<evidence type="ECO:0000256" key="11">
    <source>
        <dbReference type="ARBA" id="ARBA00025588"/>
    </source>
</evidence>
<dbReference type="Pfam" id="PF13621">
    <property type="entry name" value="Cupin_8"/>
    <property type="match status" value="1"/>
</dbReference>
<comment type="similarity">
    <text evidence="3">Belongs to the methyltransferase superfamily. LCMT family.</text>
</comment>
<evidence type="ECO:0000256" key="2">
    <source>
        <dbReference type="ARBA" id="ARBA00004797"/>
    </source>
</evidence>
<dbReference type="PANTHER" id="PTHR46529">
    <property type="entry name" value="TRNA WYBUTOSINE-SYNTHESIZING PROTEIN 4"/>
    <property type="match status" value="1"/>
</dbReference>
<evidence type="ECO:0000256" key="5">
    <source>
        <dbReference type="ARBA" id="ARBA00012779"/>
    </source>
</evidence>
<dbReference type="EC" id="2.1.1.290" evidence="5"/>
<evidence type="ECO:0000256" key="12">
    <source>
        <dbReference type="ARBA" id="ARBA00029750"/>
    </source>
</evidence>
<sequence>MSSPDVDTEPKSDTQHQQTAPTQQNQQTSPPPPPPTTNGTLQDAAATPAATPATATNPNPNAKGKPKISEKAKLDAAVIGTNNSSITSKRSVERLYSHEDEQQFLRYFVKKPQRRSPILMQAVEYVVHSFLQEELPHLSMRQKKVVVNLGCGYDPLPFQCLAKEKPNAEVLYVDIDYPDLITIKAGIIAQTPGLNGLLTDKQHHETPVDHVHYQSNEYIALGCDLRDLDTLQRLFEKHGLVDHAVFFTAEVSLTYMAKDSVDALIAWAASLPDARFSILEQIMPDGPHHPFARTMLKHFNALNTPLKSISAYPRLEDQVKRYSSRGWKSVDACDLLAFWSNRIPQSEKERIDAIPGEPFDEFEEFFIFCQHYFILCAHNISNPHTPFNGPGLSWNAGGAYHRYPSSSNHGPYPGINMTGNKEKTLVAEYTPSPHLKRRFGAAAATGKDSFIYHGGQGQTTRLGSALCITHSAEGIQLDKQTSPSARVCHTMTTMPNGKILLVGGRTSPDKPVADTWLLEGGVWRRVQDLPVARYRHTAAVPGYQNTGGNQVLIYGGRGGNRSVLGDFWLWCEEKGWREVMIQPIGSGSQRPPPRFATSMCWTDRKYGAMGGGLDAKGNVLDDFWRLELHQDPETGSETIKALWSMVNMIASKNLWKRFGGQMVYAGNGSILYVGGVSGRGLMRREDEILQVCCNKVVVKGVRAAFPQENAPFLVGHSVVVLQDRVIISGGGGVCFSMGSCTNDGIWSITNEEMCDSWRFIEEGYAPDDVDVPMPDSPAPYTPDQDNATNETIECKPLPRVTISTPEEFSRIVSEGLPVVLENLTLGPCLNKWIPSYLSTMIGDEKIVVHMSKSSAMSFQQKNFKYIPMAFNDFITSAFPLTESPNNARIYFRSLSQSKPRDKPTRLSDDFPQIAADFILPATLKMVSENIHSSPLRISSADVGMWLHYDGMANVLCHISGRKLFRLYPPRDVSRLSFPHGETTSTIPDIFAKYIPGTTPYEVELGKGDVVYIPPLWLHAAKPLTPCVAVNVFLGIWDRMLMLLGRMFMRQEIFKRMKRGGRCWRG</sequence>
<dbReference type="EMBL" id="HF935878">
    <property type="protein sequence ID" value="CCX32474.1"/>
    <property type="molecule type" value="Genomic_DNA"/>
</dbReference>
<keyword evidence="8 18" id="KW-0808">Transferase</keyword>
<comment type="function">
    <text evidence="11">Probable S-adenosyl-L-methionine-dependent methyltransferase that acts as a component of the wybutosine biosynthesis pathway. Wybutosine is a hyper modified guanosine with a tricyclic base found at the 3'-position adjacent to the anticodon of eukaryotic phenylalanine tRNA. May methylate the carboxyl group of leucine residues to form alpha-leucine ester residues.</text>
</comment>
<dbReference type="GO" id="GO:0030488">
    <property type="term" value="P:tRNA methylation"/>
    <property type="evidence" value="ECO:0007669"/>
    <property type="project" value="TreeGrafter"/>
</dbReference>
<accession>U4LK46</accession>
<evidence type="ECO:0000256" key="7">
    <source>
        <dbReference type="ARBA" id="ARBA00022603"/>
    </source>
</evidence>
<dbReference type="PANTHER" id="PTHR46529:SF1">
    <property type="entry name" value="TRNA WYBUTOSINE-SYNTHESIZING PROTEIN 4"/>
    <property type="match status" value="1"/>
</dbReference>
<dbReference type="OrthoDB" id="47172at2759"/>
<feature type="domain" description="JmjC" evidence="17">
    <location>
        <begin position="899"/>
        <end position="1050"/>
    </location>
</feature>
<reference evidence="18 19" key="1">
    <citation type="journal article" date="2013" name="PLoS Genet.">
        <title>The genome and development-dependent transcriptomes of Pyronema confluens: a window into fungal evolution.</title>
        <authorList>
            <person name="Traeger S."/>
            <person name="Altegoer F."/>
            <person name="Freitag M."/>
            <person name="Gabaldon T."/>
            <person name="Kempken F."/>
            <person name="Kumar A."/>
            <person name="Marcet-Houben M."/>
            <person name="Poggeler S."/>
            <person name="Stajich J.E."/>
            <person name="Nowrousian M."/>
        </authorList>
    </citation>
    <scope>NUCLEOTIDE SEQUENCE [LARGE SCALE GENOMIC DNA]</scope>
    <source>
        <strain evidence="19">CBS 100304</strain>
        <tissue evidence="18">Vegetative mycelium</tissue>
    </source>
</reference>
<keyword evidence="7 18" id="KW-0489">Methyltransferase</keyword>
<dbReference type="eggNOG" id="KOG2918">
    <property type="taxonomic scope" value="Eukaryota"/>
</dbReference>
<comment type="pathway">
    <text evidence="2">tRNA modification; wybutosine-tRNA(Phe) biosynthesis.</text>
</comment>
<dbReference type="UniPathway" id="UPA00375"/>
<evidence type="ECO:0000256" key="15">
    <source>
        <dbReference type="ARBA" id="ARBA00049250"/>
    </source>
</evidence>
<keyword evidence="9" id="KW-0949">S-adenosyl-L-methionine</keyword>
<dbReference type="eggNOG" id="KOG2508">
    <property type="taxonomic scope" value="Eukaryota"/>
</dbReference>
<dbReference type="InterPro" id="IPR007213">
    <property type="entry name" value="Ppm1/Ppm2/Tcmp"/>
</dbReference>
<dbReference type="Pfam" id="PF13418">
    <property type="entry name" value="Beta-prop_TYW4"/>
    <property type="match status" value="1"/>
</dbReference>
<gene>
    <name evidence="18" type="ORF">PCON_13237</name>
</gene>
<feature type="compositionally biased region" description="Low complexity" evidence="16">
    <location>
        <begin position="15"/>
        <end position="28"/>
    </location>
</feature>
<evidence type="ECO:0000256" key="6">
    <source>
        <dbReference type="ARBA" id="ARBA00018045"/>
    </source>
</evidence>
<proteinExistence type="inferred from homology"/>
<dbReference type="AlphaFoldDB" id="U4LK46"/>
<dbReference type="GO" id="GO:0031591">
    <property type="term" value="P:wybutosine biosynthetic process"/>
    <property type="evidence" value="ECO:0007669"/>
    <property type="project" value="TreeGrafter"/>
</dbReference>
<dbReference type="OMA" id="FCILEQF"/>
<evidence type="ECO:0000256" key="16">
    <source>
        <dbReference type="SAM" id="MobiDB-lite"/>
    </source>
</evidence>
<dbReference type="GO" id="GO:0008175">
    <property type="term" value="F:tRNA methyltransferase activity"/>
    <property type="evidence" value="ECO:0007669"/>
    <property type="project" value="TreeGrafter"/>
</dbReference>
<keyword evidence="19" id="KW-1185">Reference proteome</keyword>
<feature type="region of interest" description="Disordered" evidence="16">
    <location>
        <begin position="1"/>
        <end position="70"/>
    </location>
</feature>
<evidence type="ECO:0000256" key="10">
    <source>
        <dbReference type="ARBA" id="ARBA00022694"/>
    </source>
</evidence>
<dbReference type="InterPro" id="IPR015915">
    <property type="entry name" value="Kelch-typ_b-propeller"/>
</dbReference>
<evidence type="ECO:0000313" key="18">
    <source>
        <dbReference type="EMBL" id="CCX32474.1"/>
    </source>
</evidence>
<evidence type="ECO:0000256" key="4">
    <source>
        <dbReference type="ARBA" id="ARBA00012155"/>
    </source>
</evidence>
<evidence type="ECO:0000256" key="3">
    <source>
        <dbReference type="ARBA" id="ARBA00010703"/>
    </source>
</evidence>
<dbReference type="Pfam" id="PF04072">
    <property type="entry name" value="LCM"/>
    <property type="match status" value="1"/>
</dbReference>
<dbReference type="Proteomes" id="UP000018144">
    <property type="component" value="Unassembled WGS sequence"/>
</dbReference>
<evidence type="ECO:0000256" key="8">
    <source>
        <dbReference type="ARBA" id="ARBA00022679"/>
    </source>
</evidence>
<organism evidence="18 19">
    <name type="scientific">Pyronema omphalodes (strain CBS 100304)</name>
    <name type="common">Pyronema confluens</name>
    <dbReference type="NCBI Taxonomy" id="1076935"/>
    <lineage>
        <taxon>Eukaryota</taxon>
        <taxon>Fungi</taxon>
        <taxon>Dikarya</taxon>
        <taxon>Ascomycota</taxon>
        <taxon>Pezizomycotina</taxon>
        <taxon>Pezizomycetes</taxon>
        <taxon>Pezizales</taxon>
        <taxon>Pyronemataceae</taxon>
        <taxon>Pyronema</taxon>
    </lineage>
</organism>
<evidence type="ECO:0000313" key="19">
    <source>
        <dbReference type="Proteomes" id="UP000018144"/>
    </source>
</evidence>
<evidence type="ECO:0000259" key="17">
    <source>
        <dbReference type="PROSITE" id="PS51184"/>
    </source>
</evidence>
<evidence type="ECO:0000256" key="13">
    <source>
        <dbReference type="ARBA" id="ARBA00030231"/>
    </source>
</evidence>
<evidence type="ECO:0000256" key="9">
    <source>
        <dbReference type="ARBA" id="ARBA00022691"/>
    </source>
</evidence>
<dbReference type="Gene3D" id="2.60.120.650">
    <property type="entry name" value="Cupin"/>
    <property type="match status" value="1"/>
</dbReference>
<dbReference type="SUPFAM" id="SSF51197">
    <property type="entry name" value="Clavaminate synthase-like"/>
    <property type="match status" value="1"/>
</dbReference>
<comment type="catalytic activity">
    <reaction evidence="15">
        <text>7-[(3S)-(3-amino-3-methoxycarbonyl)propyl]wyosine(37) in tRNA(Phe) + S-adenosyl-L-methionine + CO2 = wybutosine(37) in tRNA(Phe) + S-adenosyl-L-homocysteine + 2 H(+)</text>
        <dbReference type="Rhea" id="RHEA:37119"/>
        <dbReference type="Rhea" id="RHEA-COMP:11844"/>
        <dbReference type="Rhea" id="RHEA-COMP:11847"/>
        <dbReference type="ChEBI" id="CHEBI:15378"/>
        <dbReference type="ChEBI" id="CHEBI:16526"/>
        <dbReference type="ChEBI" id="CHEBI:57856"/>
        <dbReference type="ChEBI" id="CHEBI:59789"/>
        <dbReference type="ChEBI" id="CHEBI:73544"/>
        <dbReference type="ChEBI" id="CHEBI:74275"/>
        <dbReference type="EC" id="2.3.1.231"/>
    </reaction>
</comment>
<dbReference type="InterPro" id="IPR029063">
    <property type="entry name" value="SAM-dependent_MTases_sf"/>
</dbReference>